<name>A0A323UR59_RHOPL</name>
<evidence type="ECO:0000256" key="2">
    <source>
        <dbReference type="SAM" id="SignalP"/>
    </source>
</evidence>
<keyword evidence="2" id="KW-0732">Signal</keyword>
<accession>A0A323UR59</accession>
<feature type="signal peptide" evidence="2">
    <location>
        <begin position="1"/>
        <end position="22"/>
    </location>
</feature>
<feature type="region of interest" description="Disordered" evidence="1">
    <location>
        <begin position="122"/>
        <end position="168"/>
    </location>
</feature>
<protein>
    <submittedName>
        <fullName evidence="3">Uncharacterized protein</fullName>
    </submittedName>
</protein>
<dbReference type="Proteomes" id="UP000248134">
    <property type="component" value="Unassembled WGS sequence"/>
</dbReference>
<organism evidence="3 4">
    <name type="scientific">Rhodopseudomonas palustris</name>
    <dbReference type="NCBI Taxonomy" id="1076"/>
    <lineage>
        <taxon>Bacteria</taxon>
        <taxon>Pseudomonadati</taxon>
        <taxon>Pseudomonadota</taxon>
        <taxon>Alphaproteobacteria</taxon>
        <taxon>Hyphomicrobiales</taxon>
        <taxon>Nitrobacteraceae</taxon>
        <taxon>Rhodopseudomonas</taxon>
    </lineage>
</organism>
<evidence type="ECO:0000313" key="4">
    <source>
        <dbReference type="Proteomes" id="UP000248134"/>
    </source>
</evidence>
<gene>
    <name evidence="3" type="ORF">DNX69_02115</name>
</gene>
<sequence>MTTIATRSIIRAALLSATLAFAASPHLAVAQSGSAGGSIGNTDKTLSGSRKVVRESAPPRPSRASRSEPRERRSTRRSSGGGDNFDGAWLVASVGRPCGAASEAVLISSGRIVGQYTSGRLAASGQATGSGSSGGVSWTSSGRFSGRHGSGTFRRSDGCVGTWTASKQ</sequence>
<feature type="region of interest" description="Disordered" evidence="1">
    <location>
        <begin position="31"/>
        <end position="86"/>
    </location>
</feature>
<evidence type="ECO:0000256" key="1">
    <source>
        <dbReference type="SAM" id="MobiDB-lite"/>
    </source>
</evidence>
<feature type="chain" id="PRO_5016327800" evidence="2">
    <location>
        <begin position="23"/>
        <end position="168"/>
    </location>
</feature>
<dbReference type="AlphaFoldDB" id="A0A323UR59"/>
<proteinExistence type="predicted"/>
<comment type="caution">
    <text evidence="3">The sequence shown here is derived from an EMBL/GenBank/DDBJ whole genome shotgun (WGS) entry which is preliminary data.</text>
</comment>
<feature type="compositionally biased region" description="Low complexity" evidence="1">
    <location>
        <begin position="122"/>
        <end position="144"/>
    </location>
</feature>
<dbReference type="OrthoDB" id="8253409at2"/>
<reference evidence="3 4" key="1">
    <citation type="submission" date="2018-06" db="EMBL/GenBank/DDBJ databases">
        <title>Draft Whole-Genome Sequence of the purple photosynthetic bacterium Rhodospeudomonas palustris XCP.</title>
        <authorList>
            <person name="Rayyan A."/>
            <person name="Meyer T.E."/>
            <person name="Kyndt J.A."/>
        </authorList>
    </citation>
    <scope>NUCLEOTIDE SEQUENCE [LARGE SCALE GENOMIC DNA]</scope>
    <source>
        <strain evidence="3 4">XCP</strain>
    </source>
</reference>
<evidence type="ECO:0000313" key="3">
    <source>
        <dbReference type="EMBL" id="PZA13646.1"/>
    </source>
</evidence>
<dbReference type="EMBL" id="QKQS01000006">
    <property type="protein sequence ID" value="PZA13646.1"/>
    <property type="molecule type" value="Genomic_DNA"/>
</dbReference>